<evidence type="ECO:0000313" key="1">
    <source>
        <dbReference type="EMBL" id="GIU38631.1"/>
    </source>
</evidence>
<dbReference type="InterPro" id="IPR001646">
    <property type="entry name" value="5peptide_repeat"/>
</dbReference>
<dbReference type="SUPFAM" id="SSF141571">
    <property type="entry name" value="Pentapeptide repeat-like"/>
    <property type="match status" value="1"/>
</dbReference>
<evidence type="ECO:0000313" key="2">
    <source>
        <dbReference type="Proteomes" id="UP000773469"/>
    </source>
</evidence>
<accession>A0ABQ4NXS4</accession>
<dbReference type="PANTHER" id="PTHR14136:SF17">
    <property type="entry name" value="BTB_POZ DOMAIN-CONTAINING PROTEIN KCTD9"/>
    <property type="match status" value="1"/>
</dbReference>
<dbReference type="InterPro" id="IPR051082">
    <property type="entry name" value="Pentapeptide-BTB/POZ_domain"/>
</dbReference>
<gene>
    <name evidence="1" type="ORF">TUM3794_11400</name>
</gene>
<dbReference type="EMBL" id="BPEU01000007">
    <property type="protein sequence ID" value="GIU38631.1"/>
    <property type="molecule type" value="Genomic_DNA"/>
</dbReference>
<keyword evidence="2" id="KW-1185">Reference proteome</keyword>
<name>A0ABQ4NXS4_SHECO</name>
<proteinExistence type="predicted"/>
<dbReference type="Proteomes" id="UP000773469">
    <property type="component" value="Unassembled WGS sequence"/>
</dbReference>
<dbReference type="Gene3D" id="2.160.20.80">
    <property type="entry name" value="E3 ubiquitin-protein ligase SopA"/>
    <property type="match status" value="1"/>
</dbReference>
<reference evidence="1 2" key="1">
    <citation type="submission" date="2021-05" db="EMBL/GenBank/DDBJ databases">
        <title>Molecular characterization for Shewanella algae harboring chromosomal blaOXA-55-like strains isolated from clinical and environment sample.</title>
        <authorList>
            <person name="Ohama Y."/>
            <person name="Aoki K."/>
            <person name="Harada S."/>
            <person name="Moriya K."/>
            <person name="Ishii Y."/>
            <person name="Tateda K."/>
        </authorList>
    </citation>
    <scope>NUCLEOTIDE SEQUENCE [LARGE SCALE GENOMIC DNA]</scope>
    <source>
        <strain evidence="1 2">MBTL60-118</strain>
    </source>
</reference>
<dbReference type="Pfam" id="PF13599">
    <property type="entry name" value="Pentapeptide_4"/>
    <property type="match status" value="1"/>
</dbReference>
<organism evidence="1 2">
    <name type="scientific">Shewanella colwelliana</name>
    <name type="common">Alteromonas colwelliana</name>
    <dbReference type="NCBI Taxonomy" id="23"/>
    <lineage>
        <taxon>Bacteria</taxon>
        <taxon>Pseudomonadati</taxon>
        <taxon>Pseudomonadota</taxon>
        <taxon>Gammaproteobacteria</taxon>
        <taxon>Alteromonadales</taxon>
        <taxon>Shewanellaceae</taxon>
        <taxon>Shewanella</taxon>
    </lineage>
</organism>
<dbReference type="PANTHER" id="PTHR14136">
    <property type="entry name" value="BTB_POZ DOMAIN-CONTAINING PROTEIN KCTD9"/>
    <property type="match status" value="1"/>
</dbReference>
<protein>
    <submittedName>
        <fullName evidence="1">Pentapeptide repeat protein</fullName>
    </submittedName>
</protein>
<sequence>MNVMVKQYYVDHDFSGEDLQAHHFQDCQFYRCQFNHADLSDCQFERCQFIESGDLIGCSFSYATLINASFKQCNLSMATFTGSRCFGAEFRDCNLQGSDFHRASFTNYITQKSYFCSGFITGCNLAYSNFDGVLLEACELFDNRWRGANLTAASMKGADLSGGEFSPEQWGSFELRGANLTRVELDGLDPRIVALEGVMINQWQQEQLLAPFGLIISAD</sequence>
<dbReference type="NCBIfam" id="NF033086">
    <property type="entry name" value="penta_rpt_Qnr"/>
    <property type="match status" value="1"/>
</dbReference>
<comment type="caution">
    <text evidence="1">The sequence shown here is derived from an EMBL/GenBank/DDBJ whole genome shotgun (WGS) entry which is preliminary data.</text>
</comment>
<dbReference type="Pfam" id="PF00805">
    <property type="entry name" value="Pentapeptide"/>
    <property type="match status" value="1"/>
</dbReference>